<protein>
    <submittedName>
        <fullName evidence="1">Uncharacterized protein</fullName>
    </submittedName>
</protein>
<dbReference type="EMBL" id="JAFBEC010000007">
    <property type="protein sequence ID" value="MBM7633457.1"/>
    <property type="molecule type" value="Genomic_DNA"/>
</dbReference>
<evidence type="ECO:0000313" key="2">
    <source>
        <dbReference type="Proteomes" id="UP000741863"/>
    </source>
</evidence>
<keyword evidence="2" id="KW-1185">Reference proteome</keyword>
<sequence length="200" mass="23805">MLTNFTQRQRDKRRQLTYHSDNNDVVEFLEQKVDEFVKKTKPVFLLNESELQSLNRSLQSPEKQRSWRVRSKTTRQKALFYNKDLRKFVQDLEREDDFQLKGNEALFVQLLITTVQLWNMSETYRKYGNFVTNGDTIATVFNRYIEVVEGDEQFSPSTIESLRKQMICHKLVSVTIKSAKLKHQLMLYKKRQQMISVSPV</sequence>
<proteinExistence type="predicted"/>
<comment type="caution">
    <text evidence="1">The sequence shown here is derived from an EMBL/GenBank/DDBJ whole genome shotgun (WGS) entry which is preliminary data.</text>
</comment>
<evidence type="ECO:0000313" key="1">
    <source>
        <dbReference type="EMBL" id="MBM7633457.1"/>
    </source>
</evidence>
<gene>
    <name evidence="1" type="ORF">JOD17_002551</name>
</gene>
<dbReference type="Proteomes" id="UP000741863">
    <property type="component" value="Unassembled WGS sequence"/>
</dbReference>
<organism evidence="1 2">
    <name type="scientific">Geomicrobium sediminis</name>
    <dbReference type="NCBI Taxonomy" id="1347788"/>
    <lineage>
        <taxon>Bacteria</taxon>
        <taxon>Bacillati</taxon>
        <taxon>Bacillota</taxon>
        <taxon>Bacilli</taxon>
        <taxon>Bacillales</taxon>
        <taxon>Geomicrobium</taxon>
    </lineage>
</organism>
<name>A0ABS2PDE8_9BACL</name>
<reference evidence="1 2" key="1">
    <citation type="submission" date="2021-01" db="EMBL/GenBank/DDBJ databases">
        <title>Genomic Encyclopedia of Type Strains, Phase IV (KMG-IV): sequencing the most valuable type-strain genomes for metagenomic binning, comparative biology and taxonomic classification.</title>
        <authorList>
            <person name="Goeker M."/>
        </authorList>
    </citation>
    <scope>NUCLEOTIDE SEQUENCE [LARGE SCALE GENOMIC DNA]</scope>
    <source>
        <strain evidence="1 2">DSM 25540</strain>
    </source>
</reference>
<dbReference type="RefSeq" id="WP_204698107.1">
    <property type="nucleotide sequence ID" value="NZ_JAFBEC010000007.1"/>
</dbReference>
<accession>A0ABS2PDE8</accession>